<dbReference type="AlphaFoldDB" id="A0A1I5ZGA3"/>
<organism evidence="2 3">
    <name type="scientific">Amycolatopsis arida</name>
    <dbReference type="NCBI Taxonomy" id="587909"/>
    <lineage>
        <taxon>Bacteria</taxon>
        <taxon>Bacillati</taxon>
        <taxon>Actinomycetota</taxon>
        <taxon>Actinomycetes</taxon>
        <taxon>Pseudonocardiales</taxon>
        <taxon>Pseudonocardiaceae</taxon>
        <taxon>Amycolatopsis</taxon>
    </lineage>
</organism>
<gene>
    <name evidence="2" type="ORF">SAMN05421810_109175</name>
</gene>
<proteinExistence type="predicted"/>
<evidence type="ECO:0008006" key="4">
    <source>
        <dbReference type="Google" id="ProtNLM"/>
    </source>
</evidence>
<reference evidence="3" key="1">
    <citation type="submission" date="2016-10" db="EMBL/GenBank/DDBJ databases">
        <authorList>
            <person name="Varghese N."/>
            <person name="Submissions S."/>
        </authorList>
    </citation>
    <scope>NUCLEOTIDE SEQUENCE [LARGE SCALE GENOMIC DNA]</scope>
    <source>
        <strain evidence="3">CGMCC 4.5579</strain>
    </source>
</reference>
<evidence type="ECO:0000313" key="2">
    <source>
        <dbReference type="EMBL" id="SFQ55471.1"/>
    </source>
</evidence>
<dbReference type="RefSeq" id="WP_243859745.1">
    <property type="nucleotide sequence ID" value="NZ_FOWW01000009.1"/>
</dbReference>
<dbReference type="Proteomes" id="UP000198727">
    <property type="component" value="Unassembled WGS sequence"/>
</dbReference>
<accession>A0A1I5ZGA3</accession>
<protein>
    <recommendedName>
        <fullName evidence="4">Carboxypeptidase regulatory-like domain-containing protein</fullName>
    </recommendedName>
</protein>
<feature type="region of interest" description="Disordered" evidence="1">
    <location>
        <begin position="1"/>
        <end position="23"/>
    </location>
</feature>
<keyword evidence="3" id="KW-1185">Reference proteome</keyword>
<dbReference type="EMBL" id="FOWW01000009">
    <property type="protein sequence ID" value="SFQ55471.1"/>
    <property type="molecule type" value="Genomic_DNA"/>
</dbReference>
<evidence type="ECO:0000313" key="3">
    <source>
        <dbReference type="Proteomes" id="UP000198727"/>
    </source>
</evidence>
<name>A0A1I5ZGA3_9PSEU</name>
<dbReference type="STRING" id="587909.SAMN05421810_109175"/>
<evidence type="ECO:0000256" key="1">
    <source>
        <dbReference type="SAM" id="MobiDB-lite"/>
    </source>
</evidence>
<sequence>MTGPNGPGGRVPAGSPDGDGAEWDDELLADLGRLVDTLDPPPEDLVDRVQFAIALENLDFEVARWERADALTGVRGNDQGTITFTVSDLTVMINLTRVGQRHRIDGWLVPAGEHGVEVRVAEHGSSVTRSDEGGRFVLDNVPCGVTQIVVTVGTPDACRRVVTPAVVL</sequence>
<feature type="compositionally biased region" description="Gly residues" evidence="1">
    <location>
        <begin position="1"/>
        <end position="11"/>
    </location>
</feature>